<organism evidence="3 4">
    <name type="scientific">Trapa incisa</name>
    <dbReference type="NCBI Taxonomy" id="236973"/>
    <lineage>
        <taxon>Eukaryota</taxon>
        <taxon>Viridiplantae</taxon>
        <taxon>Streptophyta</taxon>
        <taxon>Embryophyta</taxon>
        <taxon>Tracheophyta</taxon>
        <taxon>Spermatophyta</taxon>
        <taxon>Magnoliopsida</taxon>
        <taxon>eudicotyledons</taxon>
        <taxon>Gunneridae</taxon>
        <taxon>Pentapetalae</taxon>
        <taxon>rosids</taxon>
        <taxon>malvids</taxon>
        <taxon>Myrtales</taxon>
        <taxon>Lythraceae</taxon>
        <taxon>Trapa</taxon>
    </lineage>
</organism>
<comment type="caution">
    <text evidence="3">The sequence shown here is derived from an EMBL/GenBank/DDBJ whole genome shotgun (WGS) entry which is preliminary data.</text>
</comment>
<proteinExistence type="predicted"/>
<sequence>MLAPIAAAVVVGFLGWAFQSLKPPPPKICGSPGGPPITSPRVRLSDGRHLSYREVGVPKEEANYRIIVIHGFDSSKDVNLPVSQELIEELRVYFLYFDRAGYGESDPNPSRTVKSEAIDIQELADKLQIGPQFYVIGISMGSYPVWSCLRYIPERLLGASLVVPFVHYWWPSFPSRLLSEGLRKLPASDQWTFRVAHYAPWLLYWWMTQKWFTSLSIMARNMKVFSHSDHEIIKKWMENPDPNQEKVRQQGFHESLVQDLIAGYSKWEFSPFDVKNPFSDRKGSVHIWQGFQDGIIPFEINRYISDKLPWIKYHEVPDKGHLLIFEAHLCEGILRALLLG</sequence>
<dbReference type="AlphaFoldDB" id="A0AAN7QCI2"/>
<dbReference type="EMBL" id="JAXIOK010000008">
    <property type="protein sequence ID" value="KAK4763547.1"/>
    <property type="molecule type" value="Genomic_DNA"/>
</dbReference>
<dbReference type="Gene3D" id="3.40.50.1820">
    <property type="entry name" value="alpha/beta hydrolase"/>
    <property type="match status" value="1"/>
</dbReference>
<dbReference type="InterPro" id="IPR029058">
    <property type="entry name" value="AB_hydrolase_fold"/>
</dbReference>
<keyword evidence="4" id="KW-1185">Reference proteome</keyword>
<dbReference type="Proteomes" id="UP001345219">
    <property type="component" value="Chromosome 11"/>
</dbReference>
<feature type="signal peptide" evidence="1">
    <location>
        <begin position="1"/>
        <end position="19"/>
    </location>
</feature>
<dbReference type="Pfam" id="PF00561">
    <property type="entry name" value="Abhydrolase_1"/>
    <property type="match status" value="1"/>
</dbReference>
<dbReference type="SUPFAM" id="SSF53474">
    <property type="entry name" value="alpha/beta-Hydrolases"/>
    <property type="match status" value="1"/>
</dbReference>
<evidence type="ECO:0000256" key="1">
    <source>
        <dbReference type="SAM" id="SignalP"/>
    </source>
</evidence>
<feature type="domain" description="AB hydrolase-1" evidence="2">
    <location>
        <begin position="65"/>
        <end position="326"/>
    </location>
</feature>
<dbReference type="PANTHER" id="PTHR45763">
    <property type="entry name" value="HYDROLASE, ALPHA/BETA FOLD FAMILY PROTEIN, EXPRESSED-RELATED"/>
    <property type="match status" value="1"/>
</dbReference>
<evidence type="ECO:0000259" key="2">
    <source>
        <dbReference type="Pfam" id="PF00561"/>
    </source>
</evidence>
<evidence type="ECO:0000313" key="3">
    <source>
        <dbReference type="EMBL" id="KAK4763547.1"/>
    </source>
</evidence>
<dbReference type="PANTHER" id="PTHR45763:SF21">
    <property type="entry name" value="ALPHA_BETA-HYDROLASES SUPERFAMILY PROTEIN"/>
    <property type="match status" value="1"/>
</dbReference>
<protein>
    <recommendedName>
        <fullName evidence="2">AB hydrolase-1 domain-containing protein</fullName>
    </recommendedName>
</protein>
<dbReference type="InterPro" id="IPR000073">
    <property type="entry name" value="AB_hydrolase_1"/>
</dbReference>
<keyword evidence="1" id="KW-0732">Signal</keyword>
<name>A0AAN7QCI2_9MYRT</name>
<gene>
    <name evidence="3" type="ORF">SAY87_012985</name>
</gene>
<accession>A0AAN7QCI2</accession>
<reference evidence="3 4" key="1">
    <citation type="journal article" date="2023" name="Hortic Res">
        <title>Pangenome of water caltrop reveals structural variations and asymmetric subgenome divergence after allopolyploidization.</title>
        <authorList>
            <person name="Zhang X."/>
            <person name="Chen Y."/>
            <person name="Wang L."/>
            <person name="Yuan Y."/>
            <person name="Fang M."/>
            <person name="Shi L."/>
            <person name="Lu R."/>
            <person name="Comes H.P."/>
            <person name="Ma Y."/>
            <person name="Chen Y."/>
            <person name="Huang G."/>
            <person name="Zhou Y."/>
            <person name="Zheng Z."/>
            <person name="Qiu Y."/>
        </authorList>
    </citation>
    <scope>NUCLEOTIDE SEQUENCE [LARGE SCALE GENOMIC DNA]</scope>
    <source>
        <tissue evidence="3">Roots</tissue>
    </source>
</reference>
<evidence type="ECO:0000313" key="4">
    <source>
        <dbReference type="Proteomes" id="UP001345219"/>
    </source>
</evidence>
<feature type="chain" id="PRO_5042853657" description="AB hydrolase-1 domain-containing protein" evidence="1">
    <location>
        <begin position="20"/>
        <end position="340"/>
    </location>
</feature>
<dbReference type="FunFam" id="3.40.50.1820:FF:000270">
    <property type="entry name" value="Alpha/beta-Hydrolases superfamily protein"/>
    <property type="match status" value="1"/>
</dbReference>